<evidence type="ECO:0000256" key="4">
    <source>
        <dbReference type="ARBA" id="ARBA00023163"/>
    </source>
</evidence>
<dbReference type="RefSeq" id="WP_378211442.1">
    <property type="nucleotide sequence ID" value="NZ_JBHLZP010000511.1"/>
</dbReference>
<dbReference type="PANTHER" id="PTHR47756">
    <property type="entry name" value="BLL6612 PROTEIN-RELATED"/>
    <property type="match status" value="1"/>
</dbReference>
<reference evidence="6 7" key="1">
    <citation type="submission" date="2024-09" db="EMBL/GenBank/DDBJ databases">
        <authorList>
            <person name="Sun Q."/>
            <person name="Mori K."/>
        </authorList>
    </citation>
    <scope>NUCLEOTIDE SEQUENCE [LARGE SCALE GENOMIC DNA]</scope>
    <source>
        <strain evidence="6 7">TBRC 0563</strain>
    </source>
</reference>
<accession>A0ABV5YWT5</accession>
<sequence length="59" mass="6222">MFTCCHPALAPEAQVALTLRTLAGLTTAEIARAFLVGEATMSKRLVRVSSRARCGTCLG</sequence>
<keyword evidence="2" id="KW-0805">Transcription regulation</keyword>
<gene>
    <name evidence="6" type="ORF">ACFFNX_40310</name>
</gene>
<keyword evidence="7" id="KW-1185">Reference proteome</keyword>
<comment type="similarity">
    <text evidence="1">Belongs to the sigma-70 factor family. ECF subfamily.</text>
</comment>
<dbReference type="EMBL" id="JBHLZP010000511">
    <property type="protein sequence ID" value="MFB9838412.1"/>
    <property type="molecule type" value="Genomic_DNA"/>
</dbReference>
<evidence type="ECO:0000313" key="7">
    <source>
        <dbReference type="Proteomes" id="UP001589627"/>
    </source>
</evidence>
<dbReference type="Pfam" id="PF08281">
    <property type="entry name" value="Sigma70_r4_2"/>
    <property type="match status" value="1"/>
</dbReference>
<evidence type="ECO:0000313" key="6">
    <source>
        <dbReference type="EMBL" id="MFB9838412.1"/>
    </source>
</evidence>
<dbReference type="Gene3D" id="1.10.10.10">
    <property type="entry name" value="Winged helix-like DNA-binding domain superfamily/Winged helix DNA-binding domain"/>
    <property type="match status" value="1"/>
</dbReference>
<dbReference type="Proteomes" id="UP001589627">
    <property type="component" value="Unassembled WGS sequence"/>
</dbReference>
<dbReference type="InterPro" id="IPR013324">
    <property type="entry name" value="RNA_pol_sigma_r3/r4-like"/>
</dbReference>
<dbReference type="PANTHER" id="PTHR47756:SF2">
    <property type="entry name" value="BLL6612 PROTEIN"/>
    <property type="match status" value="1"/>
</dbReference>
<evidence type="ECO:0000256" key="2">
    <source>
        <dbReference type="ARBA" id="ARBA00023015"/>
    </source>
</evidence>
<evidence type="ECO:0000256" key="3">
    <source>
        <dbReference type="ARBA" id="ARBA00023082"/>
    </source>
</evidence>
<comment type="caution">
    <text evidence="6">The sequence shown here is derived from an EMBL/GenBank/DDBJ whole genome shotgun (WGS) entry which is preliminary data.</text>
</comment>
<feature type="domain" description="RNA polymerase sigma factor 70 region 4 type 2" evidence="5">
    <location>
        <begin position="3"/>
        <end position="47"/>
    </location>
</feature>
<dbReference type="InterPro" id="IPR013249">
    <property type="entry name" value="RNA_pol_sigma70_r4_t2"/>
</dbReference>
<keyword evidence="3" id="KW-0731">Sigma factor</keyword>
<evidence type="ECO:0000259" key="5">
    <source>
        <dbReference type="Pfam" id="PF08281"/>
    </source>
</evidence>
<organism evidence="6 7">
    <name type="scientific">Actinoallomurus acaciae</name>
    <dbReference type="NCBI Taxonomy" id="502577"/>
    <lineage>
        <taxon>Bacteria</taxon>
        <taxon>Bacillati</taxon>
        <taxon>Actinomycetota</taxon>
        <taxon>Actinomycetes</taxon>
        <taxon>Streptosporangiales</taxon>
        <taxon>Thermomonosporaceae</taxon>
        <taxon>Actinoallomurus</taxon>
    </lineage>
</organism>
<protein>
    <submittedName>
        <fullName evidence="6">Sigma factor-like helix-turn-helix DNA-binding protein</fullName>
    </submittedName>
</protein>
<keyword evidence="4" id="KW-0804">Transcription</keyword>
<evidence type="ECO:0000256" key="1">
    <source>
        <dbReference type="ARBA" id="ARBA00010641"/>
    </source>
</evidence>
<name>A0ABV5YWT5_9ACTN</name>
<dbReference type="InterPro" id="IPR036388">
    <property type="entry name" value="WH-like_DNA-bd_sf"/>
</dbReference>
<dbReference type="SUPFAM" id="SSF88659">
    <property type="entry name" value="Sigma3 and sigma4 domains of RNA polymerase sigma factors"/>
    <property type="match status" value="1"/>
</dbReference>
<proteinExistence type="inferred from homology"/>